<dbReference type="AlphaFoldDB" id="A0A7K4EA90"/>
<dbReference type="Proteomes" id="UP000010448">
    <property type="component" value="Unassembled WGS sequence"/>
</dbReference>
<keyword evidence="2" id="KW-1185">Reference proteome</keyword>
<evidence type="ECO:0000313" key="2">
    <source>
        <dbReference type="Proteomes" id="UP000010448"/>
    </source>
</evidence>
<dbReference type="RefSeq" id="WP_170394402.1">
    <property type="nucleotide sequence ID" value="NZ_AMWJ02000001.1"/>
</dbReference>
<accession>A0A7K4EA90</accession>
<comment type="caution">
    <text evidence="1">The sequence shown here is derived from an EMBL/GenBank/DDBJ whole genome shotgun (WGS) entry which is preliminary data.</text>
</comment>
<evidence type="ECO:0000313" key="1">
    <source>
        <dbReference type="EMBL" id="NNJ14575.1"/>
    </source>
</evidence>
<gene>
    <name evidence="1" type="ORF">CSV86_004605</name>
</gene>
<protein>
    <submittedName>
        <fullName evidence="1">Uncharacterized protein</fullName>
    </submittedName>
</protein>
<name>A0A7K4EA90_9PSED</name>
<dbReference type="EMBL" id="AMWJ02000001">
    <property type="protein sequence ID" value="NNJ14575.1"/>
    <property type="molecule type" value="Genomic_DNA"/>
</dbReference>
<proteinExistence type="predicted"/>
<reference evidence="1 2" key="1">
    <citation type="journal article" date="2013" name="Genome Announc.">
        <title>Genome Sequence of Naphthalene-Degrading Soil Bacterium Pseudomonas putida CSV86.</title>
        <authorList>
            <person name="Phale P.S."/>
            <person name="Paliwal V."/>
            <person name="Raju S.C."/>
            <person name="Modak A."/>
            <person name="Purohit H.J."/>
        </authorList>
    </citation>
    <scope>NUCLEOTIDE SEQUENCE [LARGE SCALE GENOMIC DNA]</scope>
    <source>
        <strain evidence="1 2">CSV86</strain>
    </source>
</reference>
<sequence>MIAGREIDRIESTQRGVSGENLVRYRRRIWPVDNGCIHVDSLPAMPMLSHGRSHNPAGLSLAESPLPTRLIDCTVLLRSEFPALGDAAILSIATLAQVGLELLARETLLDFLDILDPSNQFANDDSSQGPIRAKGLEIDLSAFSSDAKESDEWDVDWLPQKAWEAPEQDDSELRDLANDAQTQIGAHAVHTSDVGAIDFGGLTGDDDWLIETPNSTSPISTTREGTTSGLSAASAISASGAVLPSPRTASLPAQHLSFIVEQTLLLNETSLEVLRYFMDNPGDNSSHAESVTGCSRGMINGLLNGTLSRYVEKTRSGGWSCYAWVPDVMAAIDDRQ</sequence>
<organism evidence="1 2">
    <name type="scientific">Pseudomonas bharatica CSV86</name>
    <dbReference type="NCBI Taxonomy" id="1005395"/>
    <lineage>
        <taxon>Bacteria</taxon>
        <taxon>Pseudomonadati</taxon>
        <taxon>Pseudomonadota</taxon>
        <taxon>Gammaproteobacteria</taxon>
        <taxon>Pseudomonadales</taxon>
        <taxon>Pseudomonadaceae</taxon>
        <taxon>Pseudomonas</taxon>
        <taxon>Pseudomonas bharatica</taxon>
    </lineage>
</organism>